<dbReference type="WBParaSite" id="ASIM_0000245101-mRNA-1">
    <property type="protein sequence ID" value="ASIM_0000245101-mRNA-1"/>
    <property type="gene ID" value="ASIM_0000245101"/>
</dbReference>
<evidence type="ECO:0000313" key="7">
    <source>
        <dbReference type="WBParaSite" id="ASIM_0000245101-mRNA-1"/>
    </source>
</evidence>
<protein>
    <submittedName>
        <fullName evidence="7">Ig-like domain-containing protein</fullName>
    </submittedName>
</protein>
<evidence type="ECO:0000313" key="5">
    <source>
        <dbReference type="EMBL" id="VDK19844.1"/>
    </source>
</evidence>
<dbReference type="InterPro" id="IPR007110">
    <property type="entry name" value="Ig-like_dom"/>
</dbReference>
<evidence type="ECO:0000313" key="6">
    <source>
        <dbReference type="Proteomes" id="UP000267096"/>
    </source>
</evidence>
<dbReference type="InterPro" id="IPR003599">
    <property type="entry name" value="Ig_sub"/>
</dbReference>
<proteinExistence type="predicted"/>
<keyword evidence="3" id="KW-0393">Immunoglobulin domain</keyword>
<accession>A0A0M3J4I2</accession>
<dbReference type="EMBL" id="UYRR01003030">
    <property type="protein sequence ID" value="VDK19844.1"/>
    <property type="molecule type" value="Genomic_DNA"/>
</dbReference>
<keyword evidence="2" id="KW-1015">Disulfide bond</keyword>
<keyword evidence="1" id="KW-0677">Repeat</keyword>
<evidence type="ECO:0000259" key="4">
    <source>
        <dbReference type="PROSITE" id="PS50835"/>
    </source>
</evidence>
<dbReference type="PANTHER" id="PTHR14340">
    <property type="entry name" value="MICROFIBRIL-ASSOCIATED GLYCOPROTEIN 3"/>
    <property type="match status" value="1"/>
</dbReference>
<reference evidence="7" key="1">
    <citation type="submission" date="2017-02" db="UniProtKB">
        <authorList>
            <consortium name="WormBaseParasite"/>
        </authorList>
    </citation>
    <scope>IDENTIFICATION</scope>
</reference>
<name>A0A0M3J4I2_ANISI</name>
<feature type="domain" description="Ig-like" evidence="4">
    <location>
        <begin position="87"/>
        <end position="174"/>
    </location>
</feature>
<dbReference type="PROSITE" id="PS50835">
    <property type="entry name" value="IG_LIKE"/>
    <property type="match status" value="1"/>
</dbReference>
<dbReference type="FunFam" id="2.60.40.10:FF:000032">
    <property type="entry name" value="palladin isoform X1"/>
    <property type="match status" value="1"/>
</dbReference>
<dbReference type="Proteomes" id="UP000267096">
    <property type="component" value="Unassembled WGS sequence"/>
</dbReference>
<dbReference type="AlphaFoldDB" id="A0A0M3J4I2"/>
<evidence type="ECO:0000256" key="2">
    <source>
        <dbReference type="ARBA" id="ARBA00023157"/>
    </source>
</evidence>
<dbReference type="Gene3D" id="2.60.40.10">
    <property type="entry name" value="Immunoglobulins"/>
    <property type="match status" value="1"/>
</dbReference>
<dbReference type="InterPro" id="IPR036179">
    <property type="entry name" value="Ig-like_dom_sf"/>
</dbReference>
<sequence length="216" mass="24967">MPPIAIAACFLFNKRIVPQDDYFRLRMIAFENIHSDNSLQKEGYWSDAVMSSPTPPPVPKHRHQVESEELCASITNELAFSSTATEPEFIRPFQNEYTVTEGERFKIDCLMIGNPRPKVHWYFNDRTININSSFCKFSNIGDTYSIIFDPVKLENDGFYKMSAENVRGKTESLTILHVLPRPTKPQQIVKKPVTTEVQTKLFTCVVEFFTNNRIYK</sequence>
<dbReference type="Pfam" id="PF07679">
    <property type="entry name" value="I-set"/>
    <property type="match status" value="1"/>
</dbReference>
<dbReference type="InterPro" id="IPR013783">
    <property type="entry name" value="Ig-like_fold"/>
</dbReference>
<reference evidence="5 6" key="2">
    <citation type="submission" date="2018-11" db="EMBL/GenBank/DDBJ databases">
        <authorList>
            <consortium name="Pathogen Informatics"/>
        </authorList>
    </citation>
    <scope>NUCLEOTIDE SEQUENCE [LARGE SCALE GENOMIC DNA]</scope>
</reference>
<organism evidence="7">
    <name type="scientific">Anisakis simplex</name>
    <name type="common">Herring worm</name>
    <dbReference type="NCBI Taxonomy" id="6269"/>
    <lineage>
        <taxon>Eukaryota</taxon>
        <taxon>Metazoa</taxon>
        <taxon>Ecdysozoa</taxon>
        <taxon>Nematoda</taxon>
        <taxon>Chromadorea</taxon>
        <taxon>Rhabditida</taxon>
        <taxon>Spirurina</taxon>
        <taxon>Ascaridomorpha</taxon>
        <taxon>Ascaridoidea</taxon>
        <taxon>Anisakidae</taxon>
        <taxon>Anisakis</taxon>
        <taxon>Anisakis simplex complex</taxon>
    </lineage>
</organism>
<keyword evidence="6" id="KW-1185">Reference proteome</keyword>
<dbReference type="InterPro" id="IPR013098">
    <property type="entry name" value="Ig_I-set"/>
</dbReference>
<dbReference type="SMART" id="SM00409">
    <property type="entry name" value="IG"/>
    <property type="match status" value="1"/>
</dbReference>
<dbReference type="OrthoDB" id="114660at2759"/>
<dbReference type="SUPFAM" id="SSF48726">
    <property type="entry name" value="Immunoglobulin"/>
    <property type="match status" value="1"/>
</dbReference>
<dbReference type="PANTHER" id="PTHR14340:SF9">
    <property type="entry name" value="FIBRONECTIN TYPE-III DOMAIN-CONTAINING PROTEIN"/>
    <property type="match status" value="1"/>
</dbReference>
<evidence type="ECO:0000256" key="1">
    <source>
        <dbReference type="ARBA" id="ARBA00022737"/>
    </source>
</evidence>
<gene>
    <name evidence="5" type="ORF">ASIM_LOCUS2315</name>
</gene>
<evidence type="ECO:0000256" key="3">
    <source>
        <dbReference type="ARBA" id="ARBA00023319"/>
    </source>
</evidence>